<dbReference type="SMART" id="SM00220">
    <property type="entry name" value="S_TKc"/>
    <property type="match status" value="1"/>
</dbReference>
<feature type="compositionally biased region" description="Low complexity" evidence="2">
    <location>
        <begin position="126"/>
        <end position="138"/>
    </location>
</feature>
<keyword evidence="5" id="KW-1185">Reference proteome</keyword>
<dbReference type="InterPro" id="IPR050235">
    <property type="entry name" value="CK1_Ser-Thr_kinase"/>
</dbReference>
<evidence type="ECO:0000256" key="2">
    <source>
        <dbReference type="SAM" id="MobiDB-lite"/>
    </source>
</evidence>
<feature type="region of interest" description="Disordered" evidence="2">
    <location>
        <begin position="16"/>
        <end position="46"/>
    </location>
</feature>
<dbReference type="GO" id="GO:0004674">
    <property type="term" value="F:protein serine/threonine kinase activity"/>
    <property type="evidence" value="ECO:0007669"/>
    <property type="project" value="UniProtKB-EC"/>
</dbReference>
<dbReference type="PROSITE" id="PS00108">
    <property type="entry name" value="PROTEIN_KINASE_ST"/>
    <property type="match status" value="1"/>
</dbReference>
<dbReference type="Proteomes" id="UP000054350">
    <property type="component" value="Unassembled WGS sequence"/>
</dbReference>
<gene>
    <name evidence="4" type="ORF">AMAG_13630</name>
</gene>
<feature type="region of interest" description="Disordered" evidence="2">
    <location>
        <begin position="77"/>
        <end position="150"/>
    </location>
</feature>
<feature type="compositionally biased region" description="Polar residues" evidence="2">
    <location>
        <begin position="94"/>
        <end position="103"/>
    </location>
</feature>
<dbReference type="OrthoDB" id="5579860at2759"/>
<organism evidence="4 5">
    <name type="scientific">Allomyces macrogynus (strain ATCC 38327)</name>
    <name type="common">Allomyces javanicus var. macrogynus</name>
    <dbReference type="NCBI Taxonomy" id="578462"/>
    <lineage>
        <taxon>Eukaryota</taxon>
        <taxon>Fungi</taxon>
        <taxon>Fungi incertae sedis</taxon>
        <taxon>Blastocladiomycota</taxon>
        <taxon>Blastocladiomycetes</taxon>
        <taxon>Blastocladiales</taxon>
        <taxon>Blastocladiaceae</taxon>
        <taxon>Allomyces</taxon>
    </lineage>
</organism>
<sequence length="506" mass="53976">MAEYLALLMERTSLTRQASAPASIAAGGRSPHAPSDPSVAAAGTAARVSSDPEVFMIGGGKWRVKHRIGAGAFGEVFEGEEIPGGGPQPRAPMQRSSASNTPVESRRRSYIAPLSSAARTQQRANSLRPALSSGSRSLAGGGSTSAPPRAVAIKRELKSRELKQMEREVQGLRQILAKCPADKQQYLPTLYTPTRLDEGLYWAMVISLHGHSLKVLKRALLEARNNASWETQHAPGGPNALGLDWSVVASVGIQLTYALSVIHDAGFVYRDMKPDNILLRTPCANLRNLGAAHVVLVDFGLLGTWRDPATGKHVSTSREEKPHRSGTAKYAAIAMHAGYPATRRCDLESLVYTLLELHLSHLPWSHIPTSGGGSRLWKATGTLKKNMTSADWEAADAPTPLVAVWDLAMALARDAPVPWDKVRSLLSGIPTWSHAPMPPVPPLWTGVSRAELERVERVISAHLSADPSEMPSGSVPNGLHSAGPSVTWNSGGAAATGETGSDPWAA</sequence>
<protein>
    <recommendedName>
        <fullName evidence="1">non-specific serine/threonine protein kinase</fullName>
        <ecNumber evidence="1">2.7.11.1</ecNumber>
    </recommendedName>
</protein>
<dbReference type="GO" id="GO:0005524">
    <property type="term" value="F:ATP binding"/>
    <property type="evidence" value="ECO:0007669"/>
    <property type="project" value="InterPro"/>
</dbReference>
<accession>A0A0L0T3E3</accession>
<dbReference type="SUPFAM" id="SSF56112">
    <property type="entry name" value="Protein kinase-like (PK-like)"/>
    <property type="match status" value="1"/>
</dbReference>
<dbReference type="InterPro" id="IPR000719">
    <property type="entry name" value="Prot_kinase_dom"/>
</dbReference>
<dbReference type="Gene3D" id="1.10.510.10">
    <property type="entry name" value="Transferase(Phosphotransferase) domain 1"/>
    <property type="match status" value="1"/>
</dbReference>
<dbReference type="EMBL" id="GG745360">
    <property type="protein sequence ID" value="KNE69247.1"/>
    <property type="molecule type" value="Genomic_DNA"/>
</dbReference>
<evidence type="ECO:0000313" key="5">
    <source>
        <dbReference type="Proteomes" id="UP000054350"/>
    </source>
</evidence>
<dbReference type="STRING" id="578462.A0A0L0T3E3"/>
<dbReference type="AlphaFoldDB" id="A0A0L0T3E3"/>
<dbReference type="eggNOG" id="KOG1165">
    <property type="taxonomic scope" value="Eukaryota"/>
</dbReference>
<dbReference type="EC" id="2.7.11.1" evidence="1"/>
<dbReference type="PANTHER" id="PTHR11909">
    <property type="entry name" value="CASEIN KINASE-RELATED"/>
    <property type="match status" value="1"/>
</dbReference>
<proteinExistence type="predicted"/>
<reference evidence="5" key="2">
    <citation type="submission" date="2009-11" db="EMBL/GenBank/DDBJ databases">
        <title>The Genome Sequence of Allomyces macrogynus strain ATCC 38327.</title>
        <authorList>
            <consortium name="The Broad Institute Genome Sequencing Platform"/>
            <person name="Russ C."/>
            <person name="Cuomo C."/>
            <person name="Shea T."/>
            <person name="Young S.K."/>
            <person name="Zeng Q."/>
            <person name="Koehrsen M."/>
            <person name="Haas B."/>
            <person name="Borodovsky M."/>
            <person name="Guigo R."/>
            <person name="Alvarado L."/>
            <person name="Berlin A."/>
            <person name="Borenstein D."/>
            <person name="Chen Z."/>
            <person name="Engels R."/>
            <person name="Freedman E."/>
            <person name="Gellesch M."/>
            <person name="Goldberg J."/>
            <person name="Griggs A."/>
            <person name="Gujja S."/>
            <person name="Heiman D."/>
            <person name="Hepburn T."/>
            <person name="Howarth C."/>
            <person name="Jen D."/>
            <person name="Larson L."/>
            <person name="Lewis B."/>
            <person name="Mehta T."/>
            <person name="Park D."/>
            <person name="Pearson M."/>
            <person name="Roberts A."/>
            <person name="Saif S."/>
            <person name="Shenoy N."/>
            <person name="Sisk P."/>
            <person name="Stolte C."/>
            <person name="Sykes S."/>
            <person name="Walk T."/>
            <person name="White J."/>
            <person name="Yandava C."/>
            <person name="Burger G."/>
            <person name="Gray M.W."/>
            <person name="Holland P.W.H."/>
            <person name="King N."/>
            <person name="Lang F.B.F."/>
            <person name="Roger A.J."/>
            <person name="Ruiz-Trillo I."/>
            <person name="Lander E."/>
            <person name="Nusbaum C."/>
        </authorList>
    </citation>
    <scope>NUCLEOTIDE SEQUENCE [LARGE SCALE GENOMIC DNA]</scope>
    <source>
        <strain evidence="5">ATCC 38327</strain>
    </source>
</reference>
<feature type="region of interest" description="Disordered" evidence="2">
    <location>
        <begin position="464"/>
        <end position="506"/>
    </location>
</feature>
<reference evidence="4 5" key="1">
    <citation type="submission" date="2009-11" db="EMBL/GenBank/DDBJ databases">
        <title>Annotation of Allomyces macrogynus ATCC 38327.</title>
        <authorList>
            <consortium name="The Broad Institute Genome Sequencing Platform"/>
            <person name="Russ C."/>
            <person name="Cuomo C."/>
            <person name="Burger G."/>
            <person name="Gray M.W."/>
            <person name="Holland P.W.H."/>
            <person name="King N."/>
            <person name="Lang F.B.F."/>
            <person name="Roger A.J."/>
            <person name="Ruiz-Trillo I."/>
            <person name="Young S.K."/>
            <person name="Zeng Q."/>
            <person name="Gargeya S."/>
            <person name="Fitzgerald M."/>
            <person name="Haas B."/>
            <person name="Abouelleil A."/>
            <person name="Alvarado L."/>
            <person name="Arachchi H.M."/>
            <person name="Berlin A."/>
            <person name="Chapman S.B."/>
            <person name="Gearin G."/>
            <person name="Goldberg J."/>
            <person name="Griggs A."/>
            <person name="Gujja S."/>
            <person name="Hansen M."/>
            <person name="Heiman D."/>
            <person name="Howarth C."/>
            <person name="Larimer J."/>
            <person name="Lui A."/>
            <person name="MacDonald P.J.P."/>
            <person name="McCowen C."/>
            <person name="Montmayeur A."/>
            <person name="Murphy C."/>
            <person name="Neiman D."/>
            <person name="Pearson M."/>
            <person name="Priest M."/>
            <person name="Roberts A."/>
            <person name="Saif S."/>
            <person name="Shea T."/>
            <person name="Sisk P."/>
            <person name="Stolte C."/>
            <person name="Sykes S."/>
            <person name="Wortman J."/>
            <person name="Nusbaum C."/>
            <person name="Birren B."/>
        </authorList>
    </citation>
    <scope>NUCLEOTIDE SEQUENCE [LARGE SCALE GENOMIC DNA]</scope>
    <source>
        <strain evidence="4 5">ATCC 38327</strain>
    </source>
</reference>
<dbReference type="Pfam" id="PF00069">
    <property type="entry name" value="Pkinase"/>
    <property type="match status" value="1"/>
</dbReference>
<dbReference type="InterPro" id="IPR011009">
    <property type="entry name" value="Kinase-like_dom_sf"/>
</dbReference>
<feature type="domain" description="Protein kinase" evidence="3">
    <location>
        <begin position="62"/>
        <end position="483"/>
    </location>
</feature>
<keyword evidence="4" id="KW-0808">Transferase</keyword>
<evidence type="ECO:0000256" key="1">
    <source>
        <dbReference type="ARBA" id="ARBA00012513"/>
    </source>
</evidence>
<evidence type="ECO:0000259" key="3">
    <source>
        <dbReference type="PROSITE" id="PS50011"/>
    </source>
</evidence>
<dbReference type="VEuPathDB" id="FungiDB:AMAG_13630"/>
<keyword evidence="4" id="KW-0418">Kinase</keyword>
<name>A0A0L0T3E3_ALLM3</name>
<dbReference type="PROSITE" id="PS50011">
    <property type="entry name" value="PROTEIN_KINASE_DOM"/>
    <property type="match status" value="1"/>
</dbReference>
<dbReference type="InterPro" id="IPR008271">
    <property type="entry name" value="Ser/Thr_kinase_AS"/>
</dbReference>
<feature type="compositionally biased region" description="Low complexity" evidence="2">
    <location>
        <begin position="491"/>
        <end position="500"/>
    </location>
</feature>
<evidence type="ECO:0000313" key="4">
    <source>
        <dbReference type="EMBL" id="KNE69247.1"/>
    </source>
</evidence>